<evidence type="ECO:0000313" key="2">
    <source>
        <dbReference type="Proteomes" id="UP000595095"/>
    </source>
</evidence>
<dbReference type="RefSeq" id="WP_195811607.1">
    <property type="nucleotide sequence ID" value="NZ_CP064795.1"/>
</dbReference>
<dbReference type="Proteomes" id="UP000595095">
    <property type="component" value="Chromosome"/>
</dbReference>
<organism evidence="1 2">
    <name type="scientific">Salinimonas marina</name>
    <dbReference type="NCBI Taxonomy" id="2785918"/>
    <lineage>
        <taxon>Bacteria</taxon>
        <taxon>Pseudomonadati</taxon>
        <taxon>Pseudomonadota</taxon>
        <taxon>Gammaproteobacteria</taxon>
        <taxon>Alteromonadales</taxon>
        <taxon>Alteromonadaceae</taxon>
        <taxon>Alteromonas/Salinimonas group</taxon>
        <taxon>Salinimonas</taxon>
    </lineage>
</organism>
<gene>
    <name evidence="1" type="ORF">IT774_04995</name>
</gene>
<dbReference type="AlphaFoldDB" id="A0A7S9HDR1"/>
<accession>A0A7S9HDR1</accession>
<proteinExistence type="predicted"/>
<reference evidence="1 2" key="1">
    <citation type="submission" date="2020-11" db="EMBL/GenBank/DDBJ databases">
        <title>Complete genome sequence for Salinimonas sp. strain G2-b.</title>
        <authorList>
            <person name="Park S.-J."/>
        </authorList>
    </citation>
    <scope>NUCLEOTIDE SEQUENCE [LARGE SCALE GENOMIC DNA]</scope>
    <source>
        <strain evidence="1 2">G2-b</strain>
    </source>
</reference>
<sequence>MFEIVNTTKLGVSNKLIEQQLMLKVRFAVLMYQTMPSERSKSRLLQAMTALNHQLNVFGPSDWLKDNYTEISSLYAGFFWLVVGRPGQYRILMDDKPETSTKSYATNLSLVK</sequence>
<name>A0A7S9HDR1_9ALTE</name>
<dbReference type="EMBL" id="CP064795">
    <property type="protein sequence ID" value="QPG06531.1"/>
    <property type="molecule type" value="Genomic_DNA"/>
</dbReference>
<dbReference type="KEGG" id="smaa:IT774_04995"/>
<keyword evidence="2" id="KW-1185">Reference proteome</keyword>
<evidence type="ECO:0000313" key="1">
    <source>
        <dbReference type="EMBL" id="QPG06531.1"/>
    </source>
</evidence>
<protein>
    <submittedName>
        <fullName evidence="1">Uncharacterized protein</fullName>
    </submittedName>
</protein>